<dbReference type="PANTHER" id="PTHR21485">
    <property type="entry name" value="HAD SUPERFAMILY MEMBERS CMAS AND KDSC"/>
    <property type="match status" value="1"/>
</dbReference>
<dbReference type="NCBIfam" id="TIGR01662">
    <property type="entry name" value="HAD-SF-IIIA"/>
    <property type="match status" value="1"/>
</dbReference>
<dbReference type="InterPro" id="IPR006549">
    <property type="entry name" value="HAD-SF_hydro_IIIA"/>
</dbReference>
<evidence type="ECO:0000256" key="4">
    <source>
        <dbReference type="ARBA" id="ARBA00022723"/>
    </source>
</evidence>
<keyword evidence="6 7" id="KW-0460">Magnesium</keyword>
<reference evidence="9" key="1">
    <citation type="submission" date="2016-10" db="EMBL/GenBank/DDBJ databases">
        <authorList>
            <person name="Varghese N."/>
            <person name="Submissions S."/>
        </authorList>
    </citation>
    <scope>NUCLEOTIDE SEQUENCE [LARGE SCALE GENOMIC DNA]</scope>
    <source>
        <strain evidence="9">DSM 1551</strain>
    </source>
</reference>
<keyword evidence="4 7" id="KW-0479">Metal-binding</keyword>
<dbReference type="InterPro" id="IPR010023">
    <property type="entry name" value="KdsC_fam"/>
</dbReference>
<dbReference type="FunFam" id="3.40.50.1000:FF:000029">
    <property type="entry name" value="3-deoxy-D-manno-octulosonate 8-phosphate phosphatase KdsC"/>
    <property type="match status" value="1"/>
</dbReference>
<dbReference type="InterPro" id="IPR050793">
    <property type="entry name" value="CMP-NeuNAc_synthase"/>
</dbReference>
<dbReference type="Pfam" id="PF08282">
    <property type="entry name" value="Hydrolase_3"/>
    <property type="match status" value="1"/>
</dbReference>
<dbReference type="SFLD" id="SFLDS00003">
    <property type="entry name" value="Haloacid_Dehalogenase"/>
    <property type="match status" value="1"/>
</dbReference>
<comment type="subunit">
    <text evidence="3">Homotetramer.</text>
</comment>
<dbReference type="AlphaFoldDB" id="A0A1I0CXL9"/>
<feature type="binding site" evidence="7">
    <location>
        <position position="10"/>
    </location>
    <ligand>
        <name>Mg(2+)</name>
        <dbReference type="ChEBI" id="CHEBI:18420"/>
    </ligand>
</feature>
<dbReference type="PANTHER" id="PTHR21485:SF3">
    <property type="entry name" value="N-ACYLNEURAMINATE CYTIDYLYLTRANSFERASE"/>
    <property type="match status" value="1"/>
</dbReference>
<dbReference type="PIRSF" id="PIRSF006118">
    <property type="entry name" value="KDO8-P_Ptase"/>
    <property type="match status" value="1"/>
</dbReference>
<dbReference type="NCBIfam" id="TIGR01670">
    <property type="entry name" value="KdsC-phosphatas"/>
    <property type="match status" value="1"/>
</dbReference>
<gene>
    <name evidence="8" type="ORF">SAMN04489758_10436</name>
</gene>
<evidence type="ECO:0000256" key="3">
    <source>
        <dbReference type="ARBA" id="ARBA00011881"/>
    </source>
</evidence>
<evidence type="ECO:0000256" key="1">
    <source>
        <dbReference type="ARBA" id="ARBA00001946"/>
    </source>
</evidence>
<dbReference type="CDD" id="cd01630">
    <property type="entry name" value="HAD_KDO-like"/>
    <property type="match status" value="1"/>
</dbReference>
<feature type="binding site" evidence="7">
    <location>
        <position position="12"/>
    </location>
    <ligand>
        <name>substrate</name>
    </ligand>
</feature>
<organism evidence="8 9">
    <name type="scientific">Thomasclavelia cocleata</name>
    <dbReference type="NCBI Taxonomy" id="69824"/>
    <lineage>
        <taxon>Bacteria</taxon>
        <taxon>Bacillati</taxon>
        <taxon>Bacillota</taxon>
        <taxon>Erysipelotrichia</taxon>
        <taxon>Erysipelotrichales</taxon>
        <taxon>Coprobacillaceae</taxon>
        <taxon>Thomasclavelia</taxon>
    </lineage>
</organism>
<evidence type="ECO:0000256" key="6">
    <source>
        <dbReference type="ARBA" id="ARBA00022842"/>
    </source>
</evidence>
<evidence type="ECO:0000313" key="9">
    <source>
        <dbReference type="Proteomes" id="UP000198558"/>
    </source>
</evidence>
<dbReference type="Proteomes" id="UP000198558">
    <property type="component" value="Unassembled WGS sequence"/>
</dbReference>
<dbReference type="GO" id="GO:0008781">
    <property type="term" value="F:N-acylneuraminate cytidylyltransferase activity"/>
    <property type="evidence" value="ECO:0007669"/>
    <property type="project" value="TreeGrafter"/>
</dbReference>
<keyword evidence="5" id="KW-0378">Hydrolase</keyword>
<accession>A0A1I0CXL9</accession>
<dbReference type="OrthoDB" id="1654106at2"/>
<evidence type="ECO:0000256" key="2">
    <source>
        <dbReference type="ARBA" id="ARBA00005893"/>
    </source>
</evidence>
<dbReference type="GeneID" id="78287655"/>
<comment type="similarity">
    <text evidence="2">Belongs to the KdsC family.</text>
</comment>
<keyword evidence="9" id="KW-1185">Reference proteome</keyword>
<dbReference type="EMBL" id="FOIN01000004">
    <property type="protein sequence ID" value="SET24056.1"/>
    <property type="molecule type" value="Genomic_DNA"/>
</dbReference>
<dbReference type="SFLD" id="SFLDG01136">
    <property type="entry name" value="C1.6:_Phosphoserine_Phosphatas"/>
    <property type="match status" value="1"/>
</dbReference>
<evidence type="ECO:0000313" key="8">
    <source>
        <dbReference type="EMBL" id="SET24056.1"/>
    </source>
</evidence>
<protein>
    <submittedName>
        <fullName evidence="8">3-deoxy-D-manno-octulosonate 8-phosphate phosphatase (KDO 8-P phosphatase)</fullName>
    </submittedName>
</protein>
<dbReference type="SUPFAM" id="SSF56784">
    <property type="entry name" value="HAD-like"/>
    <property type="match status" value="1"/>
</dbReference>
<dbReference type="InterPro" id="IPR023214">
    <property type="entry name" value="HAD_sf"/>
</dbReference>
<proteinExistence type="inferred from homology"/>
<dbReference type="InterPro" id="IPR036412">
    <property type="entry name" value="HAD-like_sf"/>
</dbReference>
<evidence type="ECO:0000256" key="5">
    <source>
        <dbReference type="ARBA" id="ARBA00022801"/>
    </source>
</evidence>
<name>A0A1I0CXL9_9FIRM</name>
<dbReference type="Gene3D" id="3.40.50.1000">
    <property type="entry name" value="HAD superfamily/HAD-like"/>
    <property type="match status" value="1"/>
</dbReference>
<feature type="binding site" evidence="7">
    <location>
        <position position="103"/>
    </location>
    <ligand>
        <name>Mg(2+)</name>
        <dbReference type="ChEBI" id="CHEBI:18420"/>
    </ligand>
</feature>
<dbReference type="RefSeq" id="WP_092352393.1">
    <property type="nucleotide sequence ID" value="NZ_FOIN01000004.1"/>
</dbReference>
<sequence>MTNVKMLVMDVDGTLTDGKIYISDQGEVMKAFNVKDGYGIVNLKDHGVIPVIITGRKSMILEKRAEELRINELYQGIGNKIIKLKEVANKYGLSFNEIAYIGDDLNDLDCIKYCGLTACPNDAVIEIKKEVNYICKNNAGHGAVREFIDYMFGSIGEKNADI</sequence>
<comment type="cofactor">
    <cofactor evidence="1 7">
        <name>Mg(2+)</name>
        <dbReference type="ChEBI" id="CHEBI:18420"/>
    </cofactor>
</comment>
<dbReference type="GO" id="GO:0016788">
    <property type="term" value="F:hydrolase activity, acting on ester bonds"/>
    <property type="evidence" value="ECO:0007669"/>
    <property type="project" value="InterPro"/>
</dbReference>
<dbReference type="GO" id="GO:0046872">
    <property type="term" value="F:metal ion binding"/>
    <property type="evidence" value="ECO:0007669"/>
    <property type="project" value="UniProtKB-KW"/>
</dbReference>
<evidence type="ECO:0000256" key="7">
    <source>
        <dbReference type="PIRSR" id="PIRSR006118-2"/>
    </source>
</evidence>
<dbReference type="SFLD" id="SFLDG01138">
    <property type="entry name" value="C1.6.2:_Deoxy-d-mannose-octulo"/>
    <property type="match status" value="1"/>
</dbReference>